<dbReference type="EMBL" id="FN649753">
    <property type="protein sequence ID" value="CBJ31316.1"/>
    <property type="molecule type" value="Genomic_DNA"/>
</dbReference>
<feature type="compositionally biased region" description="Gly residues" evidence="1">
    <location>
        <begin position="31"/>
        <end position="45"/>
    </location>
</feature>
<evidence type="ECO:0000313" key="3">
    <source>
        <dbReference type="Proteomes" id="UP000002630"/>
    </source>
</evidence>
<dbReference type="AlphaFoldDB" id="D7FT25"/>
<evidence type="ECO:0000256" key="1">
    <source>
        <dbReference type="SAM" id="MobiDB-lite"/>
    </source>
</evidence>
<name>D7FT25_ECTSI</name>
<proteinExistence type="predicted"/>
<dbReference type="InParanoid" id="D7FT25"/>
<feature type="region of interest" description="Disordered" evidence="1">
    <location>
        <begin position="1"/>
        <end position="45"/>
    </location>
</feature>
<organism evidence="2 3">
    <name type="scientific">Ectocarpus siliculosus</name>
    <name type="common">Brown alga</name>
    <name type="synonym">Conferva siliculosa</name>
    <dbReference type="NCBI Taxonomy" id="2880"/>
    <lineage>
        <taxon>Eukaryota</taxon>
        <taxon>Sar</taxon>
        <taxon>Stramenopiles</taxon>
        <taxon>Ochrophyta</taxon>
        <taxon>PX clade</taxon>
        <taxon>Phaeophyceae</taxon>
        <taxon>Ectocarpales</taxon>
        <taxon>Ectocarpaceae</taxon>
        <taxon>Ectocarpus</taxon>
    </lineage>
</organism>
<keyword evidence="3" id="KW-1185">Reference proteome</keyword>
<dbReference type="Proteomes" id="UP000002630">
    <property type="component" value="Linkage Group LG28"/>
</dbReference>
<reference evidence="2 3" key="1">
    <citation type="journal article" date="2010" name="Nature">
        <title>The Ectocarpus genome and the independent evolution of multicellularity in brown algae.</title>
        <authorList>
            <person name="Cock J.M."/>
            <person name="Sterck L."/>
            <person name="Rouze P."/>
            <person name="Scornet D."/>
            <person name="Allen A.E."/>
            <person name="Amoutzias G."/>
            <person name="Anthouard V."/>
            <person name="Artiguenave F."/>
            <person name="Aury J.M."/>
            <person name="Badger J.H."/>
            <person name="Beszteri B."/>
            <person name="Billiau K."/>
            <person name="Bonnet E."/>
            <person name="Bothwell J.H."/>
            <person name="Bowler C."/>
            <person name="Boyen C."/>
            <person name="Brownlee C."/>
            <person name="Carrano C.J."/>
            <person name="Charrier B."/>
            <person name="Cho G.Y."/>
            <person name="Coelho S.M."/>
            <person name="Collen J."/>
            <person name="Corre E."/>
            <person name="Da Silva C."/>
            <person name="Delage L."/>
            <person name="Delaroque N."/>
            <person name="Dittami S.M."/>
            <person name="Doulbeau S."/>
            <person name="Elias M."/>
            <person name="Farnham G."/>
            <person name="Gachon C.M."/>
            <person name="Gschloessl B."/>
            <person name="Heesch S."/>
            <person name="Jabbari K."/>
            <person name="Jubin C."/>
            <person name="Kawai H."/>
            <person name="Kimura K."/>
            <person name="Kloareg B."/>
            <person name="Kupper F.C."/>
            <person name="Lang D."/>
            <person name="Le Bail A."/>
            <person name="Leblanc C."/>
            <person name="Lerouge P."/>
            <person name="Lohr M."/>
            <person name="Lopez P.J."/>
            <person name="Martens C."/>
            <person name="Maumus F."/>
            <person name="Michel G."/>
            <person name="Miranda-Saavedra D."/>
            <person name="Morales J."/>
            <person name="Moreau H."/>
            <person name="Motomura T."/>
            <person name="Nagasato C."/>
            <person name="Napoli C.A."/>
            <person name="Nelson D.R."/>
            <person name="Nyvall-Collen P."/>
            <person name="Peters A.F."/>
            <person name="Pommier C."/>
            <person name="Potin P."/>
            <person name="Poulain J."/>
            <person name="Quesneville H."/>
            <person name="Read B."/>
            <person name="Rensing S.A."/>
            <person name="Ritter A."/>
            <person name="Rousvoal S."/>
            <person name="Samanta M."/>
            <person name="Samson G."/>
            <person name="Schroeder D.C."/>
            <person name="Segurens B."/>
            <person name="Strittmatter M."/>
            <person name="Tonon T."/>
            <person name="Tregear J.W."/>
            <person name="Valentin K."/>
            <person name="von Dassow P."/>
            <person name="Yamagishi T."/>
            <person name="Van de Peer Y."/>
            <person name="Wincker P."/>
        </authorList>
    </citation>
    <scope>NUCLEOTIDE SEQUENCE [LARGE SCALE GENOMIC DNA]</scope>
    <source>
        <strain evidence="3">Ec32 / CCAP1310/4</strain>
    </source>
</reference>
<dbReference type="EMBL" id="FN648425">
    <property type="protein sequence ID" value="CBJ31316.1"/>
    <property type="molecule type" value="Genomic_DNA"/>
</dbReference>
<accession>D7FT25</accession>
<evidence type="ECO:0000313" key="2">
    <source>
        <dbReference type="EMBL" id="CBJ31316.1"/>
    </source>
</evidence>
<gene>
    <name evidence="2" type="ORF">Esi_0244_0014</name>
</gene>
<protein>
    <submittedName>
        <fullName evidence="2">Uncharacterized protein</fullName>
    </submittedName>
</protein>
<sequence length="56" mass="5678">MRWRRGNSGGGGWRISLSGPMAAEGESWVEEGGGVEGAAPPGGGNYNDILCFPGIG</sequence>